<dbReference type="Proteomes" id="UP000060787">
    <property type="component" value="Chromosome"/>
</dbReference>
<evidence type="ECO:0000256" key="15">
    <source>
        <dbReference type="SAM" id="SignalP"/>
    </source>
</evidence>
<evidence type="ECO:0000256" key="14">
    <source>
        <dbReference type="RuleBase" id="RU003357"/>
    </source>
</evidence>
<keyword evidence="10 12" id="KW-0472">Membrane</keyword>
<dbReference type="Gene3D" id="2.40.170.20">
    <property type="entry name" value="TonB-dependent receptor, beta-barrel domain"/>
    <property type="match status" value="1"/>
</dbReference>
<dbReference type="PROSITE" id="PS01156">
    <property type="entry name" value="TONB_DEPENDENT_REC_2"/>
    <property type="match status" value="1"/>
</dbReference>
<dbReference type="InterPro" id="IPR036942">
    <property type="entry name" value="Beta-barrel_TonB_sf"/>
</dbReference>
<name>A0A0S2FEP2_LYSAN</name>
<evidence type="ECO:0000313" key="19">
    <source>
        <dbReference type="Proteomes" id="UP000060787"/>
    </source>
</evidence>
<protein>
    <submittedName>
        <fullName evidence="18">TonB dependent receptor family protein</fullName>
    </submittedName>
</protein>
<dbReference type="Gene3D" id="2.170.130.10">
    <property type="entry name" value="TonB-dependent receptor, plug domain"/>
    <property type="match status" value="1"/>
</dbReference>
<dbReference type="SUPFAM" id="SSF56935">
    <property type="entry name" value="Porins"/>
    <property type="match status" value="1"/>
</dbReference>
<keyword evidence="9 14" id="KW-0798">TonB box</keyword>
<feature type="domain" description="TonB-dependent receptor plug" evidence="17">
    <location>
        <begin position="64"/>
        <end position="143"/>
    </location>
</feature>
<dbReference type="PANTHER" id="PTHR32552">
    <property type="entry name" value="FERRICHROME IRON RECEPTOR-RELATED"/>
    <property type="match status" value="1"/>
</dbReference>
<dbReference type="Pfam" id="PF07715">
    <property type="entry name" value="Plug"/>
    <property type="match status" value="1"/>
</dbReference>
<dbReference type="AlphaFoldDB" id="A0A0S2FEP2"/>
<keyword evidence="2 12" id="KW-0813">Transport</keyword>
<proteinExistence type="inferred from homology"/>
<feature type="signal peptide" evidence="15">
    <location>
        <begin position="1"/>
        <end position="25"/>
    </location>
</feature>
<feature type="domain" description="TonB-dependent receptor-like beta-barrel" evidence="16">
    <location>
        <begin position="330"/>
        <end position="748"/>
    </location>
</feature>
<evidence type="ECO:0000259" key="16">
    <source>
        <dbReference type="Pfam" id="PF00593"/>
    </source>
</evidence>
<dbReference type="STRING" id="84531.LA76x_3881"/>
<keyword evidence="7" id="KW-0408">Iron</keyword>
<evidence type="ECO:0000256" key="1">
    <source>
        <dbReference type="ARBA" id="ARBA00004571"/>
    </source>
</evidence>
<evidence type="ECO:0000256" key="13">
    <source>
        <dbReference type="PROSITE-ProRule" id="PRU10144"/>
    </source>
</evidence>
<dbReference type="Pfam" id="PF00593">
    <property type="entry name" value="TonB_dep_Rec_b-barrel"/>
    <property type="match status" value="1"/>
</dbReference>
<evidence type="ECO:0000256" key="8">
    <source>
        <dbReference type="ARBA" id="ARBA00023065"/>
    </source>
</evidence>
<keyword evidence="4" id="KW-0410">Iron transport</keyword>
<dbReference type="eggNOG" id="COG4774">
    <property type="taxonomic scope" value="Bacteria"/>
</dbReference>
<keyword evidence="11 12" id="KW-0998">Cell outer membrane</keyword>
<dbReference type="KEGG" id="lab:LA76x_3881"/>
<sequence length="788" mass="86284">MKRAHATPALVLAIWSALAMLPVQAAALETAGLDTAALDAAADAAADSDATTLDAVSVIGMGETRQVQRIKRADLELPAPGTSAQKILNKLPGISVQSNDVYGANEESQTISLRGFNQRLLGYTLDGIPLGDNSYGNYNGLGISRALIGENLAGAELAAGVGSLGTASTSNLGGTLQYFSSDPEAEFGLRLAQTFGSDKTRRTYARLDTGEHGGFSMYLSGSLLSADMWSAPGDNQDQNQVNLKAVYNFGDGHRISAYLASAETSQANFAYLSKGLLARGAGWDWNLYKPDWQRALAAAYCAPRPWPARQHLAGDKRCAFSGPANSIDDAYYASRALRTDHLAAIAGEFNLGEGVQLKSQAYYHDNRGQGHWWSPGNYSYPNTPKAIPISIRSTNYGINRYGAMASLNWEIGNHRIEGGFWYESNHHDVQRNFYFIEGPVNDDRYLRDPDRRLFFQKYRINTRQAYLQDTISLLDGRMTLDIGAKSTRVDMRARQVAPSTMEVPNATGRLKTDKSFLPQLGIGYKLGEGQELFAAYTRNVAAFVGGGAGGPLAINQAAFDAQKDSLDPEESRTIEAGYRRVGETYQASLSLYAVRFDNRLLSLNPCSSIEAGTRPECITKFFNVGSVDSVGSELVFIWKPSEQFQWYNALSWNKSTYQDNYIDAGREIQTRDKRVVDVPDKMLSSEVSYRNGPWLLSLSGKYTGKRYYTYTNDNGFGGSTTFDASARYTFGAMGPFRQWSVALNGSNLTDKRTASNLTAFSAADPQGKTFAFHANAPRQVFLTIDARF</sequence>
<evidence type="ECO:0000256" key="4">
    <source>
        <dbReference type="ARBA" id="ARBA00022496"/>
    </source>
</evidence>
<keyword evidence="19" id="KW-1185">Reference proteome</keyword>
<evidence type="ECO:0000256" key="10">
    <source>
        <dbReference type="ARBA" id="ARBA00023136"/>
    </source>
</evidence>
<evidence type="ECO:0000313" key="18">
    <source>
        <dbReference type="EMBL" id="ALN82003.1"/>
    </source>
</evidence>
<keyword evidence="6 15" id="KW-0732">Signal</keyword>
<accession>A0A0S2FEP2</accession>
<dbReference type="InterPro" id="IPR037066">
    <property type="entry name" value="Plug_dom_sf"/>
</dbReference>
<feature type="short sequence motif" description="TonB C-terminal box" evidence="13">
    <location>
        <begin position="771"/>
        <end position="788"/>
    </location>
</feature>
<dbReference type="GO" id="GO:0015344">
    <property type="term" value="F:siderophore uptake transmembrane transporter activity"/>
    <property type="evidence" value="ECO:0007669"/>
    <property type="project" value="TreeGrafter"/>
</dbReference>
<dbReference type="InterPro" id="IPR000531">
    <property type="entry name" value="Beta-barrel_TonB"/>
</dbReference>
<evidence type="ECO:0000256" key="12">
    <source>
        <dbReference type="PROSITE-ProRule" id="PRU01360"/>
    </source>
</evidence>
<evidence type="ECO:0000256" key="3">
    <source>
        <dbReference type="ARBA" id="ARBA00022452"/>
    </source>
</evidence>
<keyword evidence="3 12" id="KW-1134">Transmembrane beta strand</keyword>
<evidence type="ECO:0000256" key="6">
    <source>
        <dbReference type="ARBA" id="ARBA00022729"/>
    </source>
</evidence>
<dbReference type="GO" id="GO:0009279">
    <property type="term" value="C:cell outer membrane"/>
    <property type="evidence" value="ECO:0007669"/>
    <property type="project" value="UniProtKB-SubCell"/>
</dbReference>
<comment type="subcellular location">
    <subcellularLocation>
        <location evidence="1 12">Cell outer membrane</location>
        <topology evidence="1 12">Multi-pass membrane protein</topology>
    </subcellularLocation>
</comment>
<dbReference type="PATRIC" id="fig|84531.8.peg.3896"/>
<evidence type="ECO:0000256" key="5">
    <source>
        <dbReference type="ARBA" id="ARBA00022692"/>
    </source>
</evidence>
<reference evidence="18 19" key="1">
    <citation type="journal article" date="2015" name="BMC Genomics">
        <title>Comparative genomics and metabolic profiling of the genus Lysobacter.</title>
        <authorList>
            <person name="de Bruijn I."/>
            <person name="Cheng X."/>
            <person name="de Jager V."/>
            <person name="Exposito R.G."/>
            <person name="Watrous J."/>
            <person name="Patel N."/>
            <person name="Postma J."/>
            <person name="Dorrestein P.C."/>
            <person name="Kobayashi D."/>
            <person name="Raaijmakers J.M."/>
        </authorList>
    </citation>
    <scope>NUCLEOTIDE SEQUENCE [LARGE SCALE GENOMIC DNA]</scope>
    <source>
        <strain evidence="18 19">76</strain>
    </source>
</reference>
<evidence type="ECO:0000256" key="7">
    <source>
        <dbReference type="ARBA" id="ARBA00023004"/>
    </source>
</evidence>
<keyword evidence="8" id="KW-0406">Ion transport</keyword>
<evidence type="ECO:0000256" key="2">
    <source>
        <dbReference type="ARBA" id="ARBA00022448"/>
    </source>
</evidence>
<dbReference type="PANTHER" id="PTHR32552:SF89">
    <property type="entry name" value="CATECHOLATE SIDEROPHORE RECEPTOR FIU"/>
    <property type="match status" value="1"/>
</dbReference>
<evidence type="ECO:0000256" key="11">
    <source>
        <dbReference type="ARBA" id="ARBA00023237"/>
    </source>
</evidence>
<comment type="similarity">
    <text evidence="12 14">Belongs to the TonB-dependent receptor family.</text>
</comment>
<dbReference type="InterPro" id="IPR039426">
    <property type="entry name" value="TonB-dep_rcpt-like"/>
</dbReference>
<organism evidence="18 19">
    <name type="scientific">Lysobacter antibioticus</name>
    <dbReference type="NCBI Taxonomy" id="84531"/>
    <lineage>
        <taxon>Bacteria</taxon>
        <taxon>Pseudomonadati</taxon>
        <taxon>Pseudomonadota</taxon>
        <taxon>Gammaproteobacteria</taxon>
        <taxon>Lysobacterales</taxon>
        <taxon>Lysobacteraceae</taxon>
        <taxon>Lysobacter</taxon>
    </lineage>
</organism>
<dbReference type="PROSITE" id="PS52016">
    <property type="entry name" value="TONB_DEPENDENT_REC_3"/>
    <property type="match status" value="1"/>
</dbReference>
<keyword evidence="18" id="KW-0675">Receptor</keyword>
<dbReference type="InterPro" id="IPR010917">
    <property type="entry name" value="TonB_rcpt_CS"/>
</dbReference>
<feature type="chain" id="PRO_5006597176" evidence="15">
    <location>
        <begin position="26"/>
        <end position="788"/>
    </location>
</feature>
<evidence type="ECO:0000259" key="17">
    <source>
        <dbReference type="Pfam" id="PF07715"/>
    </source>
</evidence>
<dbReference type="InterPro" id="IPR012910">
    <property type="entry name" value="Plug_dom"/>
</dbReference>
<gene>
    <name evidence="18" type="ORF">LA76x_3881</name>
</gene>
<keyword evidence="5 12" id="KW-0812">Transmembrane</keyword>
<evidence type="ECO:0000256" key="9">
    <source>
        <dbReference type="ARBA" id="ARBA00023077"/>
    </source>
</evidence>
<dbReference type="EMBL" id="CP011129">
    <property type="protein sequence ID" value="ALN82003.1"/>
    <property type="molecule type" value="Genomic_DNA"/>
</dbReference>